<dbReference type="EMBL" id="JAGHQL010000124">
    <property type="protein sequence ID" value="KAH0538051.1"/>
    <property type="molecule type" value="Genomic_DNA"/>
</dbReference>
<accession>A0A9P8L1I5</accession>
<dbReference type="NCBIfam" id="TIGR00756">
    <property type="entry name" value="PPR"/>
    <property type="match status" value="2"/>
</dbReference>
<dbReference type="InterPro" id="IPR002885">
    <property type="entry name" value="PPR_rpt"/>
</dbReference>
<dbReference type="GO" id="GO:0007005">
    <property type="term" value="P:mitochondrion organization"/>
    <property type="evidence" value="ECO:0007669"/>
    <property type="project" value="TreeGrafter"/>
</dbReference>
<reference evidence="3" key="1">
    <citation type="submission" date="2021-03" db="EMBL/GenBank/DDBJ databases">
        <title>Comparative genomics and phylogenomic investigation of the class Geoglossomycetes provide insights into ecological specialization and systematics.</title>
        <authorList>
            <person name="Melie T."/>
            <person name="Pirro S."/>
            <person name="Miller A.N."/>
            <person name="Quandt A."/>
        </authorList>
    </citation>
    <scope>NUCLEOTIDE SEQUENCE</scope>
    <source>
        <strain evidence="3">GBOQ0MN5Z8</strain>
    </source>
</reference>
<keyword evidence="4" id="KW-1185">Reference proteome</keyword>
<organism evidence="3 4">
    <name type="scientific">Glutinoglossum americanum</name>
    <dbReference type="NCBI Taxonomy" id="1670608"/>
    <lineage>
        <taxon>Eukaryota</taxon>
        <taxon>Fungi</taxon>
        <taxon>Dikarya</taxon>
        <taxon>Ascomycota</taxon>
        <taxon>Pezizomycotina</taxon>
        <taxon>Geoglossomycetes</taxon>
        <taxon>Geoglossales</taxon>
        <taxon>Geoglossaceae</taxon>
        <taxon>Glutinoglossum</taxon>
    </lineage>
</organism>
<proteinExistence type="predicted"/>
<dbReference type="PANTHER" id="PTHR47934:SF6">
    <property type="entry name" value="MITOCHONDRIAL GROUP I INTRON SPLICING FACTOR CCM1-RELATED"/>
    <property type="match status" value="1"/>
</dbReference>
<comment type="caution">
    <text evidence="3">The sequence shown here is derived from an EMBL/GenBank/DDBJ whole genome shotgun (WGS) entry which is preliminary data.</text>
</comment>
<dbReference type="Pfam" id="PF13041">
    <property type="entry name" value="PPR_2"/>
    <property type="match status" value="2"/>
</dbReference>
<name>A0A9P8L1I5_9PEZI</name>
<protein>
    <recommendedName>
        <fullName evidence="5">Pentatricopeptide repeat-containing protein</fullName>
    </recommendedName>
</protein>
<dbReference type="Gene3D" id="1.25.40.10">
    <property type="entry name" value="Tetratricopeptide repeat domain"/>
    <property type="match status" value="2"/>
</dbReference>
<evidence type="ECO:0000313" key="3">
    <source>
        <dbReference type="EMBL" id="KAH0538051.1"/>
    </source>
</evidence>
<dbReference type="Proteomes" id="UP000698800">
    <property type="component" value="Unassembled WGS sequence"/>
</dbReference>
<feature type="repeat" description="PPR" evidence="1">
    <location>
        <begin position="680"/>
        <end position="714"/>
    </location>
</feature>
<dbReference type="InterPro" id="IPR051114">
    <property type="entry name" value="Mito_RNA_Proc_CCM1"/>
</dbReference>
<gene>
    <name evidence="3" type="ORF">FGG08_005313</name>
</gene>
<evidence type="ECO:0000256" key="2">
    <source>
        <dbReference type="SAM" id="MobiDB-lite"/>
    </source>
</evidence>
<dbReference type="PANTHER" id="PTHR47934">
    <property type="entry name" value="PENTATRICOPEPTIDE REPEAT-CONTAINING PROTEIN PET309, MITOCHONDRIAL"/>
    <property type="match status" value="1"/>
</dbReference>
<dbReference type="GO" id="GO:0006396">
    <property type="term" value="P:RNA processing"/>
    <property type="evidence" value="ECO:0007669"/>
    <property type="project" value="TreeGrafter"/>
</dbReference>
<dbReference type="GO" id="GO:0003729">
    <property type="term" value="F:mRNA binding"/>
    <property type="evidence" value="ECO:0007669"/>
    <property type="project" value="TreeGrafter"/>
</dbReference>
<sequence>MEPWWTSMLEGEDSGDGHQLDNVTERRRQRVSANPFSGFLLEFLYPSGALALIRQFTSYGLGKWESPASRHDIFSRGKRSYMSSTCRSDVELGSQVSEVVHLESPSDSHHIRTTGNADADQIALSPVAAATSSFPKHTSSLKALHDLLQKPLLASRNNKLWRLYIKCLGLADTDQLALPLLERLSYSRHQRDAERAVQLFHDIPFHKRAAVHYRLVVKAYLSLQDVQQALNCVKESSERGMANSGEHRLLAYAVDKGLWDLGLETWKLHFDETNTSARNHRLWRLARALPNIWGQALTLAKYTKTQFDQIQDTLDSDRALSLLKFIRSLVLGSLLTRHISVKEEEILSLFDALKPLKLRKPAMYNRAIMGLIRSGSDKAAGRLYRHLRGVEHTTPSQKTMHSIFRVFCSFRDVHGMQMLLDDWFRYYQAPSRSAYEMTMAAFAAQGNAQMVDEIFTLFLSRFGRPKTLIPLTSLLSVHARRGDVGETANQFKRIAGGFKLKPDVACWNVLLSAHARQDDVEGVRRCFDEMKGDGIRPDEYTIGTLLGFCANRGDIEGAEDMYRLSEHLELKKTTVMIGSLVLAYINDGQLGRAETLVKKFSTTDLEGPPTRMWNHILTAFASRRDGDGISRTLQRMQLLEVPLDGMTYSALMQFLVNIGQVTAAYRILKEVMPREGIRATAFHYSIIMEGFAKQGDLGAAFGVLQRMTKRNIRPTISTHIVLLKATASADLTEFKARPAEYGSLKLAGAENVLDELLLDADASQMAVNEPIKGIKGQLLPAVYPAAFFDFIIFLYGREGFSEKALDLYDRYLIAAKKENPYPLHTIKLIAALMATHLQGGRYVEVAQYWGLAMKIARRQTARLNLADSSTPNQVPSSRKYLLTTPFRHHAKSLSEQGKIDELITLVEFLNQNGFELENCSWNLSIQLLALNRRTLLAFELCETHLMRNWAGWRLQLREKGMTNRQIKRLPKSPMRPSYTTISHLAEVFLETSHSKRTGSEDAKNLIANLKLKCPKTINAVQNLPGSEIDLGRGISG</sequence>
<evidence type="ECO:0000313" key="4">
    <source>
        <dbReference type="Proteomes" id="UP000698800"/>
    </source>
</evidence>
<dbReference type="InterPro" id="IPR011990">
    <property type="entry name" value="TPR-like_helical_dom_sf"/>
</dbReference>
<dbReference type="PROSITE" id="PS51375">
    <property type="entry name" value="PPR"/>
    <property type="match status" value="3"/>
</dbReference>
<dbReference type="AlphaFoldDB" id="A0A9P8L1I5"/>
<feature type="repeat" description="PPR" evidence="1">
    <location>
        <begin position="644"/>
        <end position="679"/>
    </location>
</feature>
<evidence type="ECO:0008006" key="5">
    <source>
        <dbReference type="Google" id="ProtNLM"/>
    </source>
</evidence>
<evidence type="ECO:0000256" key="1">
    <source>
        <dbReference type="PROSITE-ProRule" id="PRU00708"/>
    </source>
</evidence>
<feature type="repeat" description="PPR" evidence="1">
    <location>
        <begin position="503"/>
        <end position="537"/>
    </location>
</feature>
<dbReference type="SUPFAM" id="SSF48452">
    <property type="entry name" value="TPR-like"/>
    <property type="match status" value="1"/>
</dbReference>
<dbReference type="GO" id="GO:0005739">
    <property type="term" value="C:mitochondrion"/>
    <property type="evidence" value="ECO:0007669"/>
    <property type="project" value="TreeGrafter"/>
</dbReference>
<dbReference type="OrthoDB" id="185373at2759"/>
<feature type="region of interest" description="Disordered" evidence="2">
    <location>
        <begin position="1"/>
        <end position="20"/>
    </location>
</feature>